<feature type="domain" description="Glycoside hydrolase family 2 immunoglobulin-like beta-sandwich" evidence="6">
    <location>
        <begin position="204"/>
        <end position="304"/>
    </location>
</feature>
<accession>A0A6I8LKN6</accession>
<evidence type="ECO:0000313" key="9">
    <source>
        <dbReference type="EMBL" id="VVJ17493.1"/>
    </source>
</evidence>
<feature type="domain" description="Glycoside hydrolase family 2 catalytic" evidence="7">
    <location>
        <begin position="307"/>
        <end position="427"/>
    </location>
</feature>
<dbReference type="InterPro" id="IPR006311">
    <property type="entry name" value="TAT_signal"/>
</dbReference>
<evidence type="ECO:0000256" key="2">
    <source>
        <dbReference type="ARBA" id="ARBA00007401"/>
    </source>
</evidence>
<dbReference type="Gene3D" id="2.70.98.10">
    <property type="match status" value="1"/>
</dbReference>
<dbReference type="Pfam" id="PF02836">
    <property type="entry name" value="Glyco_hydro_2_C"/>
    <property type="match status" value="1"/>
</dbReference>
<comment type="catalytic activity">
    <reaction evidence="1">
        <text>Hydrolysis of terminal non-reducing beta-D-galactose residues in beta-D-galactosides.</text>
        <dbReference type="EC" id="3.2.1.23"/>
    </reaction>
</comment>
<dbReference type="SUPFAM" id="SSF51445">
    <property type="entry name" value="(Trans)glycosidases"/>
    <property type="match status" value="1"/>
</dbReference>
<dbReference type="AlphaFoldDB" id="A0A6I8LKN6"/>
<dbReference type="Gene3D" id="3.20.20.80">
    <property type="entry name" value="Glycosidases"/>
    <property type="match status" value="1"/>
</dbReference>
<dbReference type="Proteomes" id="UP000399805">
    <property type="component" value="Unassembled WGS sequence"/>
</dbReference>
<dbReference type="PROSITE" id="PS51318">
    <property type="entry name" value="TAT"/>
    <property type="match status" value="1"/>
</dbReference>
<sequence length="937" mass="100779">MEFDRRTALALGTVGVATAGLSTFGVTSAGAARAALAGPVTETLLLTGADADHTVDWEFQVTAGRRAGEWSTIPTPSNWECHGFGSYHYGGDLVPAEKGNYRHRFTPPASWAGRRIFLVFEAAMTDADVWVNGLSAGPVHQGGFYRFRHDVTDLLRLGEPNLLEATVSKESADNSVNDAERRGDFWNFGGIFRPVTLEAHPAARIDRVAIDARADGTFAAHVTLAGVTGAARLTAQLRRLDGTAVGDAFSVAVASGATGADLTTTADRPPLWTAETPNLHQVELTLVNSGGTPSHSTVERFGFRTVEVRAGDGIYVNGQRIVLKGANRHTFWPTSGRASSPRLARLDIGLMKDMNMNAVRMSHYPPDAYFLDLCDELGLYVLDELTGWQRRYDEGVGAPLVKALVERDVNHPSILFWDNGNEGGWNTALDDDFGRYDPQRRAVLHPWTTFSGVDTSHYQTYSSTASKAAGATIFMPTEFLHGLYDGGAGAGLNDYWKLMGGSQRSAGGFIWALVDESVVRDDRGGALDTNGSRAPDGILGPYREKEGSFFTIKDIWSPVQLANSAYYDSVFPASFDKTVKLVNRYDFTNLRTCRFGWQLLAFPAPGAGPGHQVLAEGRAAAPDVAPGATGAVTLGLPADWTGADALRLSVTDPAGRDIAGWTWRVRKAPDLAARLVRPATTGSVVMTETAVDVTLVAGATRVTIGKADGRLTGARRAGSPVSLANGPAPAGGAAALTGFSHFRDGTGWVAQADYSGDLTSVRWRLDANGWLRLEYRYRATGDHDHLGVNFDYPEANVRGLTWLGDGPYRVYKNRLRGVRPDVWHKPYDDTATGASGFAYPEFKGYHARTCWAVLDTTEGAITVVAAEEGLYLRLFTPAVGPDPQNAVVTYPAGGISLLDGISPIGNKFHGVAALGPESRPNAATGDYHRTVYFRFDA</sequence>
<protein>
    <recommendedName>
        <fullName evidence="3">beta-galactosidase</fullName>
        <ecNumber evidence="3">3.2.1.23</ecNumber>
    </recommendedName>
</protein>
<feature type="domain" description="Glycosyl hydrolases family 2 sugar binding" evidence="8">
    <location>
        <begin position="69"/>
        <end position="201"/>
    </location>
</feature>
<dbReference type="InterPro" id="IPR008979">
    <property type="entry name" value="Galactose-bd-like_sf"/>
</dbReference>
<evidence type="ECO:0000259" key="7">
    <source>
        <dbReference type="Pfam" id="PF02836"/>
    </source>
</evidence>
<dbReference type="PANTHER" id="PTHR46323:SF2">
    <property type="entry name" value="BETA-GALACTOSIDASE"/>
    <property type="match status" value="1"/>
</dbReference>
<dbReference type="EC" id="3.2.1.23" evidence="3"/>
<dbReference type="InterPro" id="IPR036156">
    <property type="entry name" value="Beta-gal/glucu_dom_sf"/>
</dbReference>
<name>A0A6I8LKN6_9PSEU</name>
<dbReference type="SUPFAM" id="SSF49785">
    <property type="entry name" value="Galactose-binding domain-like"/>
    <property type="match status" value="1"/>
</dbReference>
<dbReference type="PANTHER" id="PTHR46323">
    <property type="entry name" value="BETA-GALACTOSIDASE"/>
    <property type="match status" value="1"/>
</dbReference>
<dbReference type="GO" id="GO:0005990">
    <property type="term" value="P:lactose catabolic process"/>
    <property type="evidence" value="ECO:0007669"/>
    <property type="project" value="TreeGrafter"/>
</dbReference>
<dbReference type="Pfam" id="PF02837">
    <property type="entry name" value="Glyco_hydro_2_N"/>
    <property type="match status" value="1"/>
</dbReference>
<keyword evidence="10" id="KW-1185">Reference proteome</keyword>
<dbReference type="GO" id="GO:0004565">
    <property type="term" value="F:beta-galactosidase activity"/>
    <property type="evidence" value="ECO:0007669"/>
    <property type="project" value="UniProtKB-EC"/>
</dbReference>
<dbReference type="InterPro" id="IPR006102">
    <property type="entry name" value="Ig-like_GH2"/>
</dbReference>
<dbReference type="GO" id="GO:0030246">
    <property type="term" value="F:carbohydrate binding"/>
    <property type="evidence" value="ECO:0007669"/>
    <property type="project" value="InterPro"/>
</dbReference>
<dbReference type="InterPro" id="IPR006103">
    <property type="entry name" value="Glyco_hydro_2_cat"/>
</dbReference>
<reference evidence="9 10" key="1">
    <citation type="submission" date="2019-09" db="EMBL/GenBank/DDBJ databases">
        <authorList>
            <person name="Leyn A S."/>
        </authorList>
    </citation>
    <scope>NUCLEOTIDE SEQUENCE [LARGE SCALE GENOMIC DNA]</scope>
    <source>
        <strain evidence="9">AA231_1</strain>
    </source>
</reference>
<evidence type="ECO:0000313" key="10">
    <source>
        <dbReference type="Proteomes" id="UP000399805"/>
    </source>
</evidence>
<keyword evidence="5 9" id="KW-0326">Glycosidase</keyword>
<dbReference type="Gene3D" id="2.60.120.260">
    <property type="entry name" value="Galactose-binding domain-like"/>
    <property type="match status" value="1"/>
</dbReference>
<dbReference type="EMBL" id="CABVGP010000001">
    <property type="protein sequence ID" value="VVJ17493.1"/>
    <property type="molecule type" value="Genomic_DNA"/>
</dbReference>
<dbReference type="InterPro" id="IPR011013">
    <property type="entry name" value="Gal_mutarotase_sf_dom"/>
</dbReference>
<evidence type="ECO:0000256" key="4">
    <source>
        <dbReference type="ARBA" id="ARBA00022801"/>
    </source>
</evidence>
<comment type="similarity">
    <text evidence="2">Belongs to the glycosyl hydrolase 2 family.</text>
</comment>
<dbReference type="GO" id="GO:0009341">
    <property type="term" value="C:beta-galactosidase complex"/>
    <property type="evidence" value="ECO:0007669"/>
    <property type="project" value="TreeGrafter"/>
</dbReference>
<evidence type="ECO:0000256" key="3">
    <source>
        <dbReference type="ARBA" id="ARBA00012756"/>
    </source>
</evidence>
<dbReference type="InterPro" id="IPR017853">
    <property type="entry name" value="GH"/>
</dbReference>
<evidence type="ECO:0000256" key="1">
    <source>
        <dbReference type="ARBA" id="ARBA00001412"/>
    </source>
</evidence>
<proteinExistence type="inferred from homology"/>
<dbReference type="RefSeq" id="WP_196425294.1">
    <property type="nucleotide sequence ID" value="NZ_CABVGP010000001.1"/>
</dbReference>
<evidence type="ECO:0000259" key="8">
    <source>
        <dbReference type="Pfam" id="PF02837"/>
    </source>
</evidence>
<dbReference type="Pfam" id="PF00703">
    <property type="entry name" value="Glyco_hydro_2"/>
    <property type="match status" value="1"/>
</dbReference>
<keyword evidence="4 9" id="KW-0378">Hydrolase</keyword>
<dbReference type="InterPro" id="IPR050347">
    <property type="entry name" value="Bact_Beta-galactosidase"/>
</dbReference>
<dbReference type="InterPro" id="IPR014718">
    <property type="entry name" value="GH-type_carb-bd"/>
</dbReference>
<dbReference type="InterPro" id="IPR013783">
    <property type="entry name" value="Ig-like_fold"/>
</dbReference>
<dbReference type="Gene3D" id="2.60.40.10">
    <property type="entry name" value="Immunoglobulins"/>
    <property type="match status" value="2"/>
</dbReference>
<dbReference type="SUPFAM" id="SSF74650">
    <property type="entry name" value="Galactose mutarotase-like"/>
    <property type="match status" value="1"/>
</dbReference>
<dbReference type="SUPFAM" id="SSF49303">
    <property type="entry name" value="beta-Galactosidase/glucuronidase domain"/>
    <property type="match status" value="2"/>
</dbReference>
<evidence type="ECO:0000259" key="6">
    <source>
        <dbReference type="Pfam" id="PF00703"/>
    </source>
</evidence>
<organism evidence="9 10">
    <name type="scientific">Amycolatopsis camponoti</name>
    <dbReference type="NCBI Taxonomy" id="2606593"/>
    <lineage>
        <taxon>Bacteria</taxon>
        <taxon>Bacillati</taxon>
        <taxon>Actinomycetota</taxon>
        <taxon>Actinomycetes</taxon>
        <taxon>Pseudonocardiales</taxon>
        <taxon>Pseudonocardiaceae</taxon>
        <taxon>Amycolatopsis</taxon>
    </lineage>
</organism>
<dbReference type="InterPro" id="IPR006104">
    <property type="entry name" value="Glyco_hydro_2_N"/>
</dbReference>
<dbReference type="PRINTS" id="PR00132">
    <property type="entry name" value="GLHYDRLASE2"/>
</dbReference>
<gene>
    <name evidence="9" type="ORF">AA23TX_02514</name>
</gene>
<dbReference type="InterPro" id="IPR006101">
    <property type="entry name" value="Glyco_hydro_2"/>
</dbReference>
<evidence type="ECO:0000256" key="5">
    <source>
        <dbReference type="ARBA" id="ARBA00023295"/>
    </source>
</evidence>